<gene>
    <name evidence="3" type="ORF">ACFR9U_14240</name>
</gene>
<dbReference type="InterPro" id="IPR036490">
    <property type="entry name" value="ThsB_TIR-like_sf"/>
</dbReference>
<feature type="region of interest" description="Disordered" evidence="1">
    <location>
        <begin position="1"/>
        <end position="22"/>
    </location>
</feature>
<evidence type="ECO:0000256" key="1">
    <source>
        <dbReference type="SAM" id="MobiDB-lite"/>
    </source>
</evidence>
<dbReference type="SUPFAM" id="SSF52206">
    <property type="entry name" value="Hypothetical protein MTH538"/>
    <property type="match status" value="1"/>
</dbReference>
<accession>A0ABD6CD79</accession>
<dbReference type="RefSeq" id="WP_247381738.1">
    <property type="nucleotide sequence ID" value="NZ_JALLGV010000012.1"/>
</dbReference>
<dbReference type="AlphaFoldDB" id="A0ABD6CD79"/>
<evidence type="ECO:0000259" key="2">
    <source>
        <dbReference type="Pfam" id="PF08937"/>
    </source>
</evidence>
<protein>
    <submittedName>
        <fullName evidence="3">TIR domain-containing protein</fullName>
    </submittedName>
</protein>
<evidence type="ECO:0000313" key="3">
    <source>
        <dbReference type="EMBL" id="MFD1588140.1"/>
    </source>
</evidence>
<evidence type="ECO:0000313" key="4">
    <source>
        <dbReference type="Proteomes" id="UP001597119"/>
    </source>
</evidence>
<dbReference type="Proteomes" id="UP001597119">
    <property type="component" value="Unassembled WGS sequence"/>
</dbReference>
<comment type="caution">
    <text evidence="3">The sequence shown here is derived from an EMBL/GenBank/DDBJ whole genome shotgun (WGS) entry which is preliminary data.</text>
</comment>
<dbReference type="EMBL" id="JBHUDJ010000008">
    <property type="protein sequence ID" value="MFD1588140.1"/>
    <property type="molecule type" value="Genomic_DNA"/>
</dbReference>
<proteinExistence type="predicted"/>
<sequence length="212" mass="23747">MDPNRGRDPWRDGPSPNRKGDLNLRELRSLDQKDLTWKEGLAILAATYVGGKAIGSIFGSEENENSPSRLARAAQKLDDKQYNVFISHSWRYDDDYQGIVNLLSNIPSLDWQNHSVPEEKELETVTNEELENGLRNRMRNASVVITSAGMYGSEAYSTWIPREHEIAEELGKPIVAVKPEGQKNIPGYIEESADETVGWTRASVAQALGEYA</sequence>
<dbReference type="InterPro" id="IPR015032">
    <property type="entry name" value="ThsB__TIR-like_domain"/>
</dbReference>
<name>A0ABD6CD79_9EURY</name>
<dbReference type="Pfam" id="PF08937">
    <property type="entry name" value="ThsB_TIR"/>
    <property type="match status" value="1"/>
</dbReference>
<feature type="domain" description="Thoeris protein ThsB TIR-like" evidence="2">
    <location>
        <begin position="85"/>
        <end position="183"/>
    </location>
</feature>
<organism evidence="3 4">
    <name type="scientific">Halorientalis brevis</name>
    <dbReference type="NCBI Taxonomy" id="1126241"/>
    <lineage>
        <taxon>Archaea</taxon>
        <taxon>Methanobacteriati</taxon>
        <taxon>Methanobacteriota</taxon>
        <taxon>Stenosarchaea group</taxon>
        <taxon>Halobacteria</taxon>
        <taxon>Halobacteriales</taxon>
        <taxon>Haloarculaceae</taxon>
        <taxon>Halorientalis</taxon>
    </lineage>
</organism>
<reference evidence="3 4" key="1">
    <citation type="journal article" date="2019" name="Int. J. Syst. Evol. Microbiol.">
        <title>The Global Catalogue of Microorganisms (GCM) 10K type strain sequencing project: providing services to taxonomists for standard genome sequencing and annotation.</title>
        <authorList>
            <consortium name="The Broad Institute Genomics Platform"/>
            <consortium name="The Broad Institute Genome Sequencing Center for Infectious Disease"/>
            <person name="Wu L."/>
            <person name="Ma J."/>
        </authorList>
    </citation>
    <scope>NUCLEOTIDE SEQUENCE [LARGE SCALE GENOMIC DNA]</scope>
    <source>
        <strain evidence="3 4">CGMCC 1.12125</strain>
    </source>
</reference>
<keyword evidence="4" id="KW-1185">Reference proteome</keyword>
<feature type="compositionally biased region" description="Basic and acidic residues" evidence="1">
    <location>
        <begin position="1"/>
        <end position="11"/>
    </location>
</feature>
<dbReference type="Gene3D" id="3.40.50.9200">
    <property type="entry name" value="Hypothetical protein MTH538"/>
    <property type="match status" value="1"/>
</dbReference>